<feature type="compositionally biased region" description="Polar residues" evidence="2">
    <location>
        <begin position="293"/>
        <end position="302"/>
    </location>
</feature>
<dbReference type="EMBL" id="BAAAQM010000052">
    <property type="protein sequence ID" value="GAA1994483.1"/>
    <property type="molecule type" value="Genomic_DNA"/>
</dbReference>
<evidence type="ECO:0000256" key="2">
    <source>
        <dbReference type="SAM" id="MobiDB-lite"/>
    </source>
</evidence>
<dbReference type="Pfam" id="PF00823">
    <property type="entry name" value="PPE"/>
    <property type="match status" value="1"/>
</dbReference>
<evidence type="ECO:0000256" key="1">
    <source>
        <dbReference type="ARBA" id="ARBA00010652"/>
    </source>
</evidence>
<dbReference type="Gene3D" id="1.20.1260.20">
    <property type="entry name" value="PPE superfamily"/>
    <property type="match status" value="1"/>
</dbReference>
<feature type="region of interest" description="Disordered" evidence="2">
    <location>
        <begin position="199"/>
        <end position="221"/>
    </location>
</feature>
<feature type="compositionally biased region" description="Low complexity" evidence="2">
    <location>
        <begin position="201"/>
        <end position="220"/>
    </location>
</feature>
<dbReference type="SUPFAM" id="SSF140459">
    <property type="entry name" value="PE/PPE dimer-like"/>
    <property type="match status" value="1"/>
</dbReference>
<gene>
    <name evidence="4" type="ORF">GCM10009838_68460</name>
</gene>
<dbReference type="InterPro" id="IPR000030">
    <property type="entry name" value="PPE_dom"/>
</dbReference>
<protein>
    <recommendedName>
        <fullName evidence="3">PPE domain-containing protein</fullName>
    </recommendedName>
</protein>
<name>A0ABP5EC79_9ACTN</name>
<comment type="similarity">
    <text evidence="1">Belongs to the mycobacterial PPE family.</text>
</comment>
<comment type="caution">
    <text evidence="4">The sequence shown here is derived from an EMBL/GenBank/DDBJ whole genome shotgun (WGS) entry which is preliminary data.</text>
</comment>
<reference evidence="5" key="1">
    <citation type="journal article" date="2019" name="Int. J. Syst. Evol. Microbiol.">
        <title>The Global Catalogue of Microorganisms (GCM) 10K type strain sequencing project: providing services to taxonomists for standard genome sequencing and annotation.</title>
        <authorList>
            <consortium name="The Broad Institute Genomics Platform"/>
            <consortium name="The Broad Institute Genome Sequencing Center for Infectious Disease"/>
            <person name="Wu L."/>
            <person name="Ma J."/>
        </authorList>
    </citation>
    <scope>NUCLEOTIDE SEQUENCE [LARGE SCALE GENOMIC DNA]</scope>
    <source>
        <strain evidence="5">JCM 16013</strain>
    </source>
</reference>
<sequence>MTVPKPGSPGHSTDFSQYSLAQLTHMLYESDPATGVNTAQTWDATGKMLHEQASNLEGRLRNFDGEWRGTASDEYKRMVTDLIAGIRKVADTSLQMRDLTYDAVDSLNKARAAMPAPVDIPTVSPATLALATQPLPIDAATPAPVAAQMQTEQAKAVAAVTAQQDAMASASAAHAQAVTVMKTLASSYVVAQNRFPPAPDAAPATPAGPAPAGGSIGPAIPTLPNGGGVLLSAPGTTALFPGQTQPGGANQTADNPLFGDMFTVGMAAAAAAAAGKFVGSASARTMAPLQPVSNGLSLASTTDPNAKKNDDKNKADQHAAADTAGVLGSRFLAGKLGKLGGSGGIGGGIGGGPGATGVDPGAAKAAADAAKNLAMAETSAVNDFAGGAMGTAAAAAAGRGGMMPMMPMSGMAGAGMGDGSNRRIPPWLVETEDVWGASSPVSPGLIGGDL</sequence>
<accession>A0ABP5EC79</accession>
<proteinExistence type="inferred from homology"/>
<organism evidence="4 5">
    <name type="scientific">Catenulispora subtropica</name>
    <dbReference type="NCBI Taxonomy" id="450798"/>
    <lineage>
        <taxon>Bacteria</taxon>
        <taxon>Bacillati</taxon>
        <taxon>Actinomycetota</taxon>
        <taxon>Actinomycetes</taxon>
        <taxon>Catenulisporales</taxon>
        <taxon>Catenulisporaceae</taxon>
        <taxon>Catenulispora</taxon>
    </lineage>
</organism>
<evidence type="ECO:0000313" key="4">
    <source>
        <dbReference type="EMBL" id="GAA1994483.1"/>
    </source>
</evidence>
<dbReference type="InterPro" id="IPR038332">
    <property type="entry name" value="PPE_sf"/>
</dbReference>
<keyword evidence="5" id="KW-1185">Reference proteome</keyword>
<feature type="region of interest" description="Disordered" evidence="2">
    <location>
        <begin position="293"/>
        <end position="321"/>
    </location>
</feature>
<evidence type="ECO:0000259" key="3">
    <source>
        <dbReference type="Pfam" id="PF00823"/>
    </source>
</evidence>
<dbReference type="Proteomes" id="UP001499854">
    <property type="component" value="Unassembled WGS sequence"/>
</dbReference>
<dbReference type="RefSeq" id="WP_344661316.1">
    <property type="nucleotide sequence ID" value="NZ_BAAAQM010000052.1"/>
</dbReference>
<feature type="domain" description="PPE" evidence="3">
    <location>
        <begin position="32"/>
        <end position="120"/>
    </location>
</feature>
<feature type="compositionally biased region" description="Basic and acidic residues" evidence="2">
    <location>
        <begin position="305"/>
        <end position="319"/>
    </location>
</feature>
<evidence type="ECO:0000313" key="5">
    <source>
        <dbReference type="Proteomes" id="UP001499854"/>
    </source>
</evidence>